<feature type="region of interest" description="Disordered" evidence="1">
    <location>
        <begin position="293"/>
        <end position="321"/>
    </location>
</feature>
<dbReference type="RefSeq" id="WP_262564385.1">
    <property type="nucleotide sequence ID" value="NZ_JAPFCC010000001.1"/>
</dbReference>
<dbReference type="EMBL" id="JAPFCC010000001">
    <property type="protein sequence ID" value="MCW7554636.1"/>
    <property type="molecule type" value="Genomic_DNA"/>
</dbReference>
<keyword evidence="3" id="KW-1185">Reference proteome</keyword>
<evidence type="ECO:0000313" key="2">
    <source>
        <dbReference type="EMBL" id="MCW7554636.1"/>
    </source>
</evidence>
<comment type="caution">
    <text evidence="2">The sequence shown here is derived from an EMBL/GenBank/DDBJ whole genome shotgun (WGS) entry which is preliminary data.</text>
</comment>
<name>A0ABT3MZ31_9GAMM</name>
<feature type="region of interest" description="Disordered" evidence="1">
    <location>
        <begin position="346"/>
        <end position="375"/>
    </location>
</feature>
<feature type="compositionally biased region" description="Low complexity" evidence="1">
    <location>
        <begin position="164"/>
        <end position="178"/>
    </location>
</feature>
<protein>
    <submittedName>
        <fullName evidence="2">Uncharacterized protein</fullName>
    </submittedName>
</protein>
<feature type="region of interest" description="Disordered" evidence="1">
    <location>
        <begin position="195"/>
        <end position="231"/>
    </location>
</feature>
<gene>
    <name evidence="2" type="ORF">NX722_18830</name>
</gene>
<evidence type="ECO:0000256" key="1">
    <source>
        <dbReference type="SAM" id="MobiDB-lite"/>
    </source>
</evidence>
<reference evidence="2 3" key="1">
    <citation type="submission" date="2022-10" db="EMBL/GenBank/DDBJ databases">
        <title>High-quality genome sequences of two octocoral-associated bacteria, Endozoicomonas euniceicola EF212 and Endozoicomonas gorgoniicola PS125.</title>
        <authorList>
            <person name="Chiou Y.-J."/>
            <person name="Chen Y.-H."/>
        </authorList>
    </citation>
    <scope>NUCLEOTIDE SEQUENCE [LARGE SCALE GENOMIC DNA]</scope>
    <source>
        <strain evidence="2 3">PS125</strain>
    </source>
</reference>
<accession>A0ABT3MZ31</accession>
<proteinExistence type="predicted"/>
<feature type="compositionally biased region" description="Basic residues" evidence="1">
    <location>
        <begin position="301"/>
        <end position="311"/>
    </location>
</feature>
<dbReference type="Proteomes" id="UP001209854">
    <property type="component" value="Unassembled WGS sequence"/>
</dbReference>
<sequence length="386" mass="42717">MRHAQQYMRGLSDYANRILNIDHRFQVYALTGTRSSESSASDPLDRFNLNEPSNRTAGPALLGFVILRSDESGSITDSYLLELAFDTGNANEPTFRQRTNYGDNDNQAVVETFNNPLCLRSSTTSESHSPILSLDSPDLESAVRDFIRDNSHRGSRRSSDSRSRSSSMASSSSGGSYYSGDYEVPVGSNFIQREGSISQPINIPARTGDNPNRNARRKENYGQWSASSSAHSSLPDGHYDYAYGFLPEGTFQDTRSGSTTENLYSEVSDQNQEASGKRKKEKWPGILNRLQKANKADTKAANKKTTWHLRNPRSPLPMPPVPTPDQLSAELPIPACQRRSESDCILYEPAAPAGNGTEQQQNPNPPAVNGQENLYDPVIIVDTQWQ</sequence>
<evidence type="ECO:0000313" key="3">
    <source>
        <dbReference type="Proteomes" id="UP001209854"/>
    </source>
</evidence>
<feature type="compositionally biased region" description="Basic and acidic residues" evidence="1">
    <location>
        <begin position="146"/>
        <end position="163"/>
    </location>
</feature>
<organism evidence="2 3">
    <name type="scientific">Endozoicomonas gorgoniicola</name>
    <dbReference type="NCBI Taxonomy" id="1234144"/>
    <lineage>
        <taxon>Bacteria</taxon>
        <taxon>Pseudomonadati</taxon>
        <taxon>Pseudomonadota</taxon>
        <taxon>Gammaproteobacteria</taxon>
        <taxon>Oceanospirillales</taxon>
        <taxon>Endozoicomonadaceae</taxon>
        <taxon>Endozoicomonas</taxon>
    </lineage>
</organism>
<feature type="region of interest" description="Disordered" evidence="1">
    <location>
        <begin position="146"/>
        <end position="178"/>
    </location>
</feature>